<feature type="transmembrane region" description="Helical" evidence="6">
    <location>
        <begin position="158"/>
        <end position="181"/>
    </location>
</feature>
<dbReference type="Proteomes" id="UP000274661">
    <property type="component" value="Unassembled WGS sequence"/>
</dbReference>
<evidence type="ECO:0000256" key="6">
    <source>
        <dbReference type="SAM" id="Phobius"/>
    </source>
</evidence>
<feature type="transmembrane region" description="Helical" evidence="6">
    <location>
        <begin position="129"/>
        <end position="146"/>
    </location>
</feature>
<keyword evidence="8" id="KW-1185">Reference proteome</keyword>
<evidence type="ECO:0000313" key="7">
    <source>
        <dbReference type="EMBL" id="RST31243.1"/>
    </source>
</evidence>
<dbReference type="Pfam" id="PF09678">
    <property type="entry name" value="Caa3_CtaG"/>
    <property type="match status" value="1"/>
</dbReference>
<comment type="caution">
    <text evidence="7">The sequence shown here is derived from an EMBL/GenBank/DDBJ whole genome shotgun (WGS) entry which is preliminary data.</text>
</comment>
<feature type="transmembrane region" description="Helical" evidence="6">
    <location>
        <begin position="20"/>
        <end position="36"/>
    </location>
</feature>
<name>A0A3R9WQU9_9SPHN</name>
<keyword evidence="5 6" id="KW-0472">Membrane</keyword>
<dbReference type="OrthoDB" id="259025at2"/>
<keyword evidence="2" id="KW-1003">Cell membrane</keyword>
<gene>
    <name evidence="7" type="ORF">HMF7854_10645</name>
</gene>
<organism evidence="7 8">
    <name type="scientific">Sphingomonas ginkgonis</name>
    <dbReference type="NCBI Taxonomy" id="2315330"/>
    <lineage>
        <taxon>Bacteria</taxon>
        <taxon>Pseudomonadati</taxon>
        <taxon>Pseudomonadota</taxon>
        <taxon>Alphaproteobacteria</taxon>
        <taxon>Sphingomonadales</taxon>
        <taxon>Sphingomonadaceae</taxon>
        <taxon>Sphingomonas</taxon>
    </lineage>
</organism>
<feature type="transmembrane region" description="Helical" evidence="6">
    <location>
        <begin position="48"/>
        <end position="68"/>
    </location>
</feature>
<evidence type="ECO:0000256" key="3">
    <source>
        <dbReference type="ARBA" id="ARBA00022692"/>
    </source>
</evidence>
<evidence type="ECO:0000256" key="4">
    <source>
        <dbReference type="ARBA" id="ARBA00022989"/>
    </source>
</evidence>
<reference evidence="7 8" key="1">
    <citation type="submission" date="2018-12" db="EMBL/GenBank/DDBJ databases">
        <title>Sphingomonas sp. HMF7854 Genome sequencing and assembly.</title>
        <authorList>
            <person name="Cha I."/>
            <person name="Kang H."/>
            <person name="Kim H."/>
            <person name="Kang J."/>
            <person name="Joh K."/>
        </authorList>
    </citation>
    <scope>NUCLEOTIDE SEQUENCE [LARGE SCALE GENOMIC DNA]</scope>
    <source>
        <strain evidence="7 8">HMF7854</strain>
    </source>
</reference>
<evidence type="ECO:0000256" key="5">
    <source>
        <dbReference type="ARBA" id="ARBA00023136"/>
    </source>
</evidence>
<feature type="transmembrane region" description="Helical" evidence="6">
    <location>
        <begin position="101"/>
        <end position="117"/>
    </location>
</feature>
<sequence length="241" mass="26431">MHPYCGMPPVPGELLSRWNLSPWLLLVLLAVAILQLRTSSRPVRGAVAGGWIVATLAFVSPLCALSVALFSARIAQHMLLMLVAAPLIALGLPASRWRHSAWWSALAFTAALWVWHMPAPYKATFRSDAVYWAMHLTLFGSAIWLWRDLLDPTPERAASVLGAGLFACIAMGFLGAVLTLANHPWFDWYRTTTEAWGLDPLADQQLGGAIMWVPGGIAFLAVALRSLLLVHRHLERPAAAR</sequence>
<proteinExistence type="predicted"/>
<dbReference type="EMBL" id="RWJF01000001">
    <property type="protein sequence ID" value="RST31243.1"/>
    <property type="molecule type" value="Genomic_DNA"/>
</dbReference>
<feature type="transmembrane region" description="Helical" evidence="6">
    <location>
        <begin position="74"/>
        <end position="94"/>
    </location>
</feature>
<protein>
    <submittedName>
        <fullName evidence="7">Cytochrome c oxidase assembly protein</fullName>
    </submittedName>
</protein>
<evidence type="ECO:0000313" key="8">
    <source>
        <dbReference type="Proteomes" id="UP000274661"/>
    </source>
</evidence>
<dbReference type="AlphaFoldDB" id="A0A3R9WQU9"/>
<keyword evidence="4 6" id="KW-1133">Transmembrane helix</keyword>
<evidence type="ECO:0000256" key="2">
    <source>
        <dbReference type="ARBA" id="ARBA00022475"/>
    </source>
</evidence>
<dbReference type="GO" id="GO:0005886">
    <property type="term" value="C:plasma membrane"/>
    <property type="evidence" value="ECO:0007669"/>
    <property type="project" value="UniProtKB-SubCell"/>
</dbReference>
<accession>A0A3R9WQU9</accession>
<keyword evidence="3 6" id="KW-0812">Transmembrane</keyword>
<dbReference type="InterPro" id="IPR019108">
    <property type="entry name" value="Caa3_assmbl_CtaG-rel"/>
</dbReference>
<comment type="subcellular location">
    <subcellularLocation>
        <location evidence="1">Cell membrane</location>
        <topology evidence="1">Multi-pass membrane protein</topology>
    </subcellularLocation>
</comment>
<feature type="transmembrane region" description="Helical" evidence="6">
    <location>
        <begin position="209"/>
        <end position="228"/>
    </location>
</feature>
<evidence type="ECO:0000256" key="1">
    <source>
        <dbReference type="ARBA" id="ARBA00004651"/>
    </source>
</evidence>